<evidence type="ECO:0000256" key="3">
    <source>
        <dbReference type="SAM" id="SignalP"/>
    </source>
</evidence>
<feature type="transmembrane region" description="Helical" evidence="2">
    <location>
        <begin position="312"/>
        <end position="332"/>
    </location>
</feature>
<dbReference type="Gene3D" id="2.60.40.10">
    <property type="entry name" value="Immunoglobulins"/>
    <property type="match status" value="1"/>
</dbReference>
<accession>A0A2U1E4L7</accession>
<feature type="signal peptide" evidence="3">
    <location>
        <begin position="1"/>
        <end position="29"/>
    </location>
</feature>
<evidence type="ECO:0000259" key="4">
    <source>
        <dbReference type="Pfam" id="PF17802"/>
    </source>
</evidence>
<dbReference type="AlphaFoldDB" id="A0A2U1E4L7"/>
<evidence type="ECO:0000313" key="5">
    <source>
        <dbReference type="EMBL" id="PVY94893.1"/>
    </source>
</evidence>
<dbReference type="EMBL" id="QEKV01000003">
    <property type="protein sequence ID" value="PVY94893.1"/>
    <property type="molecule type" value="Genomic_DNA"/>
</dbReference>
<evidence type="ECO:0000256" key="2">
    <source>
        <dbReference type="SAM" id="Phobius"/>
    </source>
</evidence>
<sequence length="342" mass="38759">MPKFNQKQFKILNLILAFCLFFPFFRVQAASDEIEIVVNLYFENDRDDLKESLEDAHIEIWKVSDKDSMSSDDKFEAIFKHSMWSDKDLEKDFKHVLTSKEANGTGRITVKLKPGTYYARVKGIKNGIKFNDFVFSVSDFLKEKNEDKIIINPKHTQPEKPGTPPPEVPPPPETPPPLTPPPETPPPENPPDVPPEEPKNPPPYGHFYFKKVSVDGKPIEGVVFRLTKVVDGKPQNLMQGEKIFTLVSDKNGDFDVELQFGDYELWETKQAPGFEQLTQSVKFTVDGDDSSKRLVVKNKPFTRKPLPKTGDLVFPMLCALGAILFITGFAVARKNEKTTEAD</sequence>
<organism evidence="5 6">
    <name type="scientific">Ezakiella coagulans</name>
    <dbReference type="NCBI Taxonomy" id="46507"/>
    <lineage>
        <taxon>Bacteria</taxon>
        <taxon>Bacillati</taxon>
        <taxon>Bacillota</taxon>
        <taxon>Tissierellia</taxon>
        <taxon>Ezakiella</taxon>
    </lineage>
</organism>
<evidence type="ECO:0000256" key="1">
    <source>
        <dbReference type="SAM" id="MobiDB-lite"/>
    </source>
</evidence>
<dbReference type="RefSeq" id="WP_165803581.1">
    <property type="nucleotide sequence ID" value="NZ_QEKV01000003.1"/>
</dbReference>
<dbReference type="Gene3D" id="2.60.40.4180">
    <property type="match status" value="1"/>
</dbReference>
<dbReference type="SUPFAM" id="SSF49478">
    <property type="entry name" value="Cna protein B-type domain"/>
    <property type="match status" value="1"/>
</dbReference>
<dbReference type="Pfam" id="PF17802">
    <property type="entry name" value="SpaA"/>
    <property type="match status" value="1"/>
</dbReference>
<reference evidence="5 6" key="1">
    <citation type="submission" date="2018-04" db="EMBL/GenBank/DDBJ databases">
        <title>Genomic Encyclopedia of Type Strains, Phase IV (KMG-IV): sequencing the most valuable type-strain genomes for metagenomic binning, comparative biology and taxonomic classification.</title>
        <authorList>
            <person name="Goeker M."/>
        </authorList>
    </citation>
    <scope>NUCLEOTIDE SEQUENCE [LARGE SCALE GENOMIC DNA]</scope>
    <source>
        <strain evidence="5 6">DSM 20705</strain>
    </source>
</reference>
<feature type="compositionally biased region" description="Pro residues" evidence="1">
    <location>
        <begin position="161"/>
        <end position="193"/>
    </location>
</feature>
<feature type="domain" description="SpaA-like prealbumin fold" evidence="4">
    <location>
        <begin position="206"/>
        <end position="299"/>
    </location>
</feature>
<keyword evidence="2" id="KW-0472">Membrane</keyword>
<dbReference type="InterPro" id="IPR041033">
    <property type="entry name" value="SpaA_PFL_dom_1"/>
</dbReference>
<keyword evidence="3" id="KW-0732">Signal</keyword>
<feature type="chain" id="PRO_5015675575" description="SpaA-like prealbumin fold domain-containing protein" evidence="3">
    <location>
        <begin position="30"/>
        <end position="342"/>
    </location>
</feature>
<dbReference type="Proteomes" id="UP000245793">
    <property type="component" value="Unassembled WGS sequence"/>
</dbReference>
<keyword evidence="2" id="KW-0812">Transmembrane</keyword>
<feature type="region of interest" description="Disordered" evidence="1">
    <location>
        <begin position="151"/>
        <end position="204"/>
    </location>
</feature>
<evidence type="ECO:0000313" key="6">
    <source>
        <dbReference type="Proteomes" id="UP000245793"/>
    </source>
</evidence>
<gene>
    <name evidence="5" type="ORF">C7381_103132</name>
</gene>
<comment type="caution">
    <text evidence="5">The sequence shown here is derived from an EMBL/GenBank/DDBJ whole genome shotgun (WGS) entry which is preliminary data.</text>
</comment>
<proteinExistence type="predicted"/>
<name>A0A2U1E4L7_9FIRM</name>
<keyword evidence="6" id="KW-1185">Reference proteome</keyword>
<protein>
    <recommendedName>
        <fullName evidence="4">SpaA-like prealbumin fold domain-containing protein</fullName>
    </recommendedName>
</protein>
<dbReference type="InterPro" id="IPR013783">
    <property type="entry name" value="Ig-like_fold"/>
</dbReference>
<keyword evidence="2" id="KW-1133">Transmembrane helix</keyword>